<dbReference type="AlphaFoldDB" id="A0A414C6G2"/>
<evidence type="ECO:0000313" key="3">
    <source>
        <dbReference type="Proteomes" id="UP000286260"/>
    </source>
</evidence>
<keyword evidence="1" id="KW-0472">Membrane</keyword>
<protein>
    <submittedName>
        <fullName evidence="2">Uncharacterized protein</fullName>
    </submittedName>
</protein>
<gene>
    <name evidence="2" type="ORF">DW828_03605</name>
</gene>
<evidence type="ECO:0000313" key="2">
    <source>
        <dbReference type="EMBL" id="RHC89025.1"/>
    </source>
</evidence>
<evidence type="ECO:0000256" key="1">
    <source>
        <dbReference type="SAM" id="Phobius"/>
    </source>
</evidence>
<feature type="transmembrane region" description="Helical" evidence="1">
    <location>
        <begin position="44"/>
        <end position="66"/>
    </location>
</feature>
<feature type="transmembrane region" description="Helical" evidence="1">
    <location>
        <begin position="12"/>
        <end position="38"/>
    </location>
</feature>
<keyword evidence="1" id="KW-0812">Transmembrane</keyword>
<keyword evidence="1" id="KW-1133">Transmembrane helix</keyword>
<dbReference type="Proteomes" id="UP000286260">
    <property type="component" value="Unassembled WGS sequence"/>
</dbReference>
<dbReference type="EMBL" id="QSII01000003">
    <property type="protein sequence ID" value="RHC89025.1"/>
    <property type="molecule type" value="Genomic_DNA"/>
</dbReference>
<sequence length="71" mass="8448">MTTSYKACHKIVFQFLCHCITDFFVPIDIQLVLFVIYARFLYHYGITTLSLAIWIKIDTPLIYNCILIHYK</sequence>
<comment type="caution">
    <text evidence="2">The sequence shown here is derived from an EMBL/GenBank/DDBJ whole genome shotgun (WGS) entry which is preliminary data.</text>
</comment>
<organism evidence="2 3">
    <name type="scientific">Parabacteroides merdae</name>
    <dbReference type="NCBI Taxonomy" id="46503"/>
    <lineage>
        <taxon>Bacteria</taxon>
        <taxon>Pseudomonadati</taxon>
        <taxon>Bacteroidota</taxon>
        <taxon>Bacteroidia</taxon>
        <taxon>Bacteroidales</taxon>
        <taxon>Tannerellaceae</taxon>
        <taxon>Parabacteroides</taxon>
    </lineage>
</organism>
<name>A0A414C6G2_9BACT</name>
<proteinExistence type="predicted"/>
<accession>A0A414C6G2</accession>
<reference evidence="2 3" key="1">
    <citation type="submission" date="2018-08" db="EMBL/GenBank/DDBJ databases">
        <title>A genome reference for cultivated species of the human gut microbiota.</title>
        <authorList>
            <person name="Zou Y."/>
            <person name="Xue W."/>
            <person name="Luo G."/>
        </authorList>
    </citation>
    <scope>NUCLEOTIDE SEQUENCE [LARGE SCALE GENOMIC DNA]</scope>
    <source>
        <strain evidence="2 3">AM34-17</strain>
    </source>
</reference>